<reference evidence="2 3" key="1">
    <citation type="submission" date="2007-06" db="EMBL/GenBank/DDBJ databases">
        <title>The Genome Sequence of Coccidioides posadasii RMSCC_3488.</title>
        <authorList>
            <consortium name="Coccidioides Genome Resources Consortium"/>
            <consortium name="The Broad Institute Genome Sequencing Platform"/>
            <person name="Henn M.R."/>
            <person name="Sykes S."/>
            <person name="Young S."/>
            <person name="Jaffe D."/>
            <person name="Berlin A."/>
            <person name="Alvarez P."/>
            <person name="Butler J."/>
            <person name="Gnerre S."/>
            <person name="Grabherr M."/>
            <person name="Mauceli E."/>
            <person name="Brockman W."/>
            <person name="Kodira C."/>
            <person name="Alvarado L."/>
            <person name="Zeng Q."/>
            <person name="Crawford M."/>
            <person name="Antoine C."/>
            <person name="Devon K."/>
            <person name="Galgiani J."/>
            <person name="Orsborn K."/>
            <person name="Lewis M.L."/>
            <person name="Nusbaum C."/>
            <person name="Galagan J."/>
            <person name="Birren B."/>
        </authorList>
    </citation>
    <scope>NUCLEOTIDE SEQUENCE [LARGE SCALE GENOMIC DNA]</scope>
    <source>
        <strain evidence="2 3">RMSCC 3488</strain>
    </source>
</reference>
<feature type="region of interest" description="Disordered" evidence="1">
    <location>
        <begin position="65"/>
        <end position="97"/>
    </location>
</feature>
<feature type="region of interest" description="Disordered" evidence="1">
    <location>
        <begin position="1"/>
        <end position="36"/>
    </location>
</feature>
<dbReference type="EMBL" id="DS268111">
    <property type="protein sequence ID" value="KMM68843.1"/>
    <property type="molecule type" value="Genomic_DNA"/>
</dbReference>
<name>A0A0J6FEU4_COCPO</name>
<dbReference type="AlphaFoldDB" id="A0A0J6FEU4"/>
<proteinExistence type="predicted"/>
<dbReference type="Proteomes" id="UP000054567">
    <property type="component" value="Unassembled WGS sequence"/>
</dbReference>
<evidence type="ECO:0000256" key="1">
    <source>
        <dbReference type="SAM" id="MobiDB-lite"/>
    </source>
</evidence>
<sequence>MKGIAAKGQSREDIRAWGQKLRSQTRSKGTEKGGISDAAGALFCPVFRRRHGGLAECVLQAQNPKLSTQGSGAQPDEPADLRQGAGCSHSTHANASHGGWGGDSALGCFRTSQVTFNFGNTPRLLLGGKGQCFTRT</sequence>
<reference evidence="3" key="2">
    <citation type="journal article" date="2009" name="Genome Res.">
        <title>Comparative genomic analyses of the human fungal pathogens Coccidioides and their relatives.</title>
        <authorList>
            <person name="Sharpton T.J."/>
            <person name="Stajich J.E."/>
            <person name="Rounsley S.D."/>
            <person name="Gardner M.J."/>
            <person name="Wortman J.R."/>
            <person name="Jordar V.S."/>
            <person name="Maiti R."/>
            <person name="Kodira C.D."/>
            <person name="Neafsey D.E."/>
            <person name="Zeng Q."/>
            <person name="Hung C.-Y."/>
            <person name="McMahan C."/>
            <person name="Muszewska A."/>
            <person name="Grynberg M."/>
            <person name="Mandel M.A."/>
            <person name="Kellner E.M."/>
            <person name="Barker B.M."/>
            <person name="Galgiani J.N."/>
            <person name="Orbach M.J."/>
            <person name="Kirkland T.N."/>
            <person name="Cole G.T."/>
            <person name="Henn M.R."/>
            <person name="Birren B.W."/>
            <person name="Taylor J.W."/>
        </authorList>
    </citation>
    <scope>NUCLEOTIDE SEQUENCE [LARGE SCALE GENOMIC DNA]</scope>
    <source>
        <strain evidence="3">RMSCC 3488</strain>
    </source>
</reference>
<organism evidence="2 3">
    <name type="scientific">Coccidioides posadasii RMSCC 3488</name>
    <dbReference type="NCBI Taxonomy" id="454284"/>
    <lineage>
        <taxon>Eukaryota</taxon>
        <taxon>Fungi</taxon>
        <taxon>Dikarya</taxon>
        <taxon>Ascomycota</taxon>
        <taxon>Pezizomycotina</taxon>
        <taxon>Eurotiomycetes</taxon>
        <taxon>Eurotiomycetidae</taxon>
        <taxon>Onygenales</taxon>
        <taxon>Onygenaceae</taxon>
        <taxon>Coccidioides</taxon>
    </lineage>
</organism>
<accession>A0A0J6FEU4</accession>
<protein>
    <submittedName>
        <fullName evidence="2">Uncharacterized protein</fullName>
    </submittedName>
</protein>
<reference evidence="3" key="3">
    <citation type="journal article" date="2010" name="Genome Res.">
        <title>Population genomic sequencing of Coccidioides fungi reveals recent hybridization and transposon control.</title>
        <authorList>
            <person name="Neafsey D.E."/>
            <person name="Barker B.M."/>
            <person name="Sharpton T.J."/>
            <person name="Stajich J.E."/>
            <person name="Park D.J."/>
            <person name="Whiston E."/>
            <person name="Hung C.-Y."/>
            <person name="McMahan C."/>
            <person name="White J."/>
            <person name="Sykes S."/>
            <person name="Heiman D."/>
            <person name="Young S."/>
            <person name="Zeng Q."/>
            <person name="Abouelleil A."/>
            <person name="Aftuck L."/>
            <person name="Bessette D."/>
            <person name="Brown A."/>
            <person name="FitzGerald M."/>
            <person name="Lui A."/>
            <person name="Macdonald J.P."/>
            <person name="Priest M."/>
            <person name="Orbach M.J."/>
            <person name="Galgiani J.N."/>
            <person name="Kirkland T.N."/>
            <person name="Cole G.T."/>
            <person name="Birren B.W."/>
            <person name="Henn M.R."/>
            <person name="Taylor J.W."/>
            <person name="Rounsley S.D."/>
        </authorList>
    </citation>
    <scope>NUCLEOTIDE SEQUENCE [LARGE SCALE GENOMIC DNA]</scope>
    <source>
        <strain evidence="3">RMSCC 3488</strain>
    </source>
</reference>
<gene>
    <name evidence="2" type="ORF">CPAG_05167</name>
</gene>
<dbReference type="VEuPathDB" id="FungiDB:CPAG_05167"/>
<evidence type="ECO:0000313" key="3">
    <source>
        <dbReference type="Proteomes" id="UP000054567"/>
    </source>
</evidence>
<evidence type="ECO:0000313" key="2">
    <source>
        <dbReference type="EMBL" id="KMM68843.1"/>
    </source>
</evidence>